<keyword evidence="5 10" id="KW-0256">Endoplasmic reticulum</keyword>
<reference evidence="11" key="1">
    <citation type="submission" date="2023-07" db="EMBL/GenBank/DDBJ databases">
        <authorList>
            <person name="Stuckert A."/>
        </authorList>
    </citation>
    <scope>NUCLEOTIDE SEQUENCE</scope>
</reference>
<dbReference type="Gene3D" id="3.30.70.270">
    <property type="match status" value="1"/>
</dbReference>
<dbReference type="InterPro" id="IPR043502">
    <property type="entry name" value="DNA/RNA_pol_sf"/>
</dbReference>
<evidence type="ECO:0000256" key="6">
    <source>
        <dbReference type="ARBA" id="ARBA00022989"/>
    </source>
</evidence>
<comment type="function">
    <text evidence="8">Regulates the biosynthesis of dolichol phosphate-mannose. Regulatory subunit of the dolichol-phosphate mannose (DPM) synthase complex; essential for the ER localization and stable expression of DPM1. Part of the glycosylphosphatidylinositol-N-acetylglucosaminyltransferase (GPI-GnT) complex that catalyzes the transfer of N-acetylglucosamine from UDP-N-acetylglucosamine to phosphatidylinositol and participates in the first step of GPI biosynthesis. May act by regulating the GPI-GNT complex.</text>
</comment>
<organism evidence="11 12">
    <name type="scientific">Ranitomeya imitator</name>
    <name type="common">mimic poison frog</name>
    <dbReference type="NCBI Taxonomy" id="111125"/>
    <lineage>
        <taxon>Eukaryota</taxon>
        <taxon>Metazoa</taxon>
        <taxon>Chordata</taxon>
        <taxon>Craniata</taxon>
        <taxon>Vertebrata</taxon>
        <taxon>Euteleostomi</taxon>
        <taxon>Amphibia</taxon>
        <taxon>Batrachia</taxon>
        <taxon>Anura</taxon>
        <taxon>Neobatrachia</taxon>
        <taxon>Hyloidea</taxon>
        <taxon>Dendrobatidae</taxon>
        <taxon>Dendrobatinae</taxon>
        <taxon>Ranitomeya</taxon>
    </lineage>
</organism>
<comment type="subcellular location">
    <subcellularLocation>
        <location evidence="1 10">Endoplasmic reticulum membrane</location>
        <topology evidence="1 10">Multi-pass membrane protein</topology>
    </subcellularLocation>
</comment>
<gene>
    <name evidence="11" type="ORF">RIMI_LOCUS1653569</name>
</gene>
<comment type="subunit">
    <text evidence="9">Component of the dolichol-phosphate mannose (DPM) synthase complex composed of DPM1, DPM2 and DPM3; in the complex interacts directly with DPM3. Component of the glycosylphosphatidylinositol-N-acetylglucosaminyltransferase (GPI-GnT) complex composed at least by PIGA, PIGC, PIGH, PIGP, PIGQ, PIGY and DPM2. Interacts with PIGA, PIGC and PIGQ.</text>
</comment>
<keyword evidence="7 10" id="KW-0472">Membrane</keyword>
<dbReference type="InterPro" id="IPR009914">
    <property type="entry name" value="DPM2"/>
</dbReference>
<comment type="function">
    <text evidence="10">Regulatory subunit of the dolichol-phosphate mannose (DPM) synthase complex; essential for the ER localization.</text>
</comment>
<comment type="caution">
    <text evidence="11">The sequence shown here is derived from an EMBL/GenBank/DDBJ whole genome shotgun (WGS) entry which is preliminary data.</text>
</comment>
<keyword evidence="4 10" id="KW-0812">Transmembrane</keyword>
<protein>
    <recommendedName>
        <fullName evidence="3 10">Dolichol phosphate-mannose biosynthesis regulatory protein</fullName>
    </recommendedName>
</protein>
<keyword evidence="6 10" id="KW-1133">Transmembrane helix</keyword>
<evidence type="ECO:0000256" key="8">
    <source>
        <dbReference type="ARBA" id="ARBA00045174"/>
    </source>
</evidence>
<evidence type="ECO:0000256" key="1">
    <source>
        <dbReference type="ARBA" id="ARBA00004477"/>
    </source>
</evidence>
<evidence type="ECO:0000313" key="12">
    <source>
        <dbReference type="Proteomes" id="UP001176940"/>
    </source>
</evidence>
<dbReference type="Pfam" id="PF07297">
    <property type="entry name" value="DPM2"/>
    <property type="match status" value="1"/>
</dbReference>
<dbReference type="InterPro" id="IPR043128">
    <property type="entry name" value="Rev_trsase/Diguanyl_cyclase"/>
</dbReference>
<evidence type="ECO:0000256" key="3">
    <source>
        <dbReference type="ARBA" id="ARBA00018157"/>
    </source>
</evidence>
<evidence type="ECO:0000256" key="10">
    <source>
        <dbReference type="RuleBase" id="RU365084"/>
    </source>
</evidence>
<evidence type="ECO:0000256" key="4">
    <source>
        <dbReference type="ARBA" id="ARBA00022692"/>
    </source>
</evidence>
<dbReference type="EMBL" id="CAUEEQ010002180">
    <property type="protein sequence ID" value="CAJ0921975.1"/>
    <property type="molecule type" value="Genomic_DNA"/>
</dbReference>
<feature type="transmembrane region" description="Helical" evidence="10">
    <location>
        <begin position="155"/>
        <end position="180"/>
    </location>
</feature>
<keyword evidence="12" id="KW-1185">Reference proteome</keyword>
<evidence type="ECO:0000313" key="11">
    <source>
        <dbReference type="EMBL" id="CAJ0921975.1"/>
    </source>
</evidence>
<dbReference type="Proteomes" id="UP001176940">
    <property type="component" value="Unassembled WGS sequence"/>
</dbReference>
<proteinExistence type="inferred from homology"/>
<evidence type="ECO:0000256" key="7">
    <source>
        <dbReference type="ARBA" id="ARBA00023136"/>
    </source>
</evidence>
<comment type="pathway">
    <text evidence="10">Protein modification; protein glycosylation.</text>
</comment>
<sequence length="190" mass="21538">MTSLQRTRCTEHYVSPLYYMEHCGAHYTVLSTILYEALFATLILYGTLCGDIIRYGALWGAITLYEMDPVKVQAIHDWIQPTSVKGLQKFLGFANFYRRFIANFSSVATGIDRLAGAGLVAFSSALFLYYTVWVICLPFIGSDHVIHSFFLPRDYAVLLPLLAGLILLLLMGVFVTYVMWKSRNPKKKSQ</sequence>
<dbReference type="SUPFAM" id="SSF56672">
    <property type="entry name" value="DNA/RNA polymerases"/>
    <property type="match status" value="1"/>
</dbReference>
<name>A0ABN9KSD6_9NEOB</name>
<dbReference type="PANTHER" id="PTHR15039">
    <property type="entry name" value="DOLICHOL PHOSPHATE-MANNOSE BIOSYNTHESIS REGULATORY PROTEIN"/>
    <property type="match status" value="1"/>
</dbReference>
<evidence type="ECO:0000256" key="5">
    <source>
        <dbReference type="ARBA" id="ARBA00022824"/>
    </source>
</evidence>
<accession>A0ABN9KSD6</accession>
<evidence type="ECO:0000256" key="9">
    <source>
        <dbReference type="ARBA" id="ARBA00046896"/>
    </source>
</evidence>
<feature type="transmembrane region" description="Helical" evidence="10">
    <location>
        <begin position="114"/>
        <end position="135"/>
    </location>
</feature>
<comment type="similarity">
    <text evidence="2 10">Belongs to the DPM2 family.</text>
</comment>
<evidence type="ECO:0000256" key="2">
    <source>
        <dbReference type="ARBA" id="ARBA00005478"/>
    </source>
</evidence>
<dbReference type="PANTHER" id="PTHR15039:SF11">
    <property type="entry name" value="DOLICHOL PHOSPHATE-MANNOSE BIOSYNTHESIS REGULATORY PROTEIN"/>
    <property type="match status" value="1"/>
</dbReference>